<reference evidence="1 2" key="1">
    <citation type="submission" date="2016-11" db="EMBL/GenBank/DDBJ databases">
        <authorList>
            <person name="Jaros S."/>
            <person name="Januszkiewicz K."/>
            <person name="Wedrychowicz H."/>
        </authorList>
    </citation>
    <scope>NUCLEOTIDE SEQUENCE [LARGE SCALE GENOMIC DNA]</scope>
</reference>
<name>A0A2X0M6W7_9BASI</name>
<accession>A0A2X0M6W7</accession>
<evidence type="ECO:0000313" key="2">
    <source>
        <dbReference type="Proteomes" id="UP000249464"/>
    </source>
</evidence>
<protein>
    <submittedName>
        <fullName evidence="1">BQ5605_C001g00499 protein</fullName>
    </submittedName>
</protein>
<proteinExistence type="predicted"/>
<dbReference type="EMBL" id="FQNC01000043">
    <property type="protein sequence ID" value="SGY47136.1"/>
    <property type="molecule type" value="Genomic_DNA"/>
</dbReference>
<dbReference type="AlphaFoldDB" id="A0A2X0M6W7"/>
<keyword evidence="2" id="KW-1185">Reference proteome</keyword>
<sequence>MSIRGRKKRNEIRGSCPQWRRRSRGGWFLSLNEGSTRNFRRVVRGVEQFVEQETGGVSHPSVDDDALKLDPVKLLDTSDRLVQVGIRTSGRAIGSGERSRFVSPCG</sequence>
<dbReference type="Proteomes" id="UP000249464">
    <property type="component" value="Unassembled WGS sequence"/>
</dbReference>
<gene>
    <name evidence="1" type="primary">BQ5605_C001g00499</name>
    <name evidence="1" type="ORF">BQ5605_C001G00499</name>
</gene>
<organism evidence="1 2">
    <name type="scientific">Microbotryum silenes-dioicae</name>
    <dbReference type="NCBI Taxonomy" id="796604"/>
    <lineage>
        <taxon>Eukaryota</taxon>
        <taxon>Fungi</taxon>
        <taxon>Dikarya</taxon>
        <taxon>Basidiomycota</taxon>
        <taxon>Pucciniomycotina</taxon>
        <taxon>Microbotryomycetes</taxon>
        <taxon>Microbotryales</taxon>
        <taxon>Microbotryaceae</taxon>
        <taxon>Microbotryum</taxon>
    </lineage>
</organism>
<evidence type="ECO:0000313" key="1">
    <source>
        <dbReference type="EMBL" id="SGY47136.1"/>
    </source>
</evidence>